<sequence length="508" mass="55643">MDPFSLAHAGSPVTPVHPAPRQLFSPADDSACSYFSVVSADLVPDFYDLDLTFYKKAVMGTIPCVGSDKVKDEALLSCAKTTSYMVTMRPDIAQGLIKDKIKLVVMAEGEVTGDVPEHSSLLTDWPGTDWNKQRGLAASRWRRAVSAGEENILCKGWPADVYRGEMILVHEFGHAFMGTDLDHTKPTASWWAGYGSDGDLMTKMTEAYDSQVTTKGLWPNTYADDNKIEYFAEGVQAYFDCDQTGPAGGDGIHNDIFTRRGLESYDNVLFELINSAFNTPEGWRPTCGCSDTDRRDYPLDEFRAECWIDSNFPKDDDSSLAQVLTENTSPGDRLHGVQTCFEAAAKGACVEYQEHCECACSTAACPADITIPRDGDVESCKNIKINGECKNGDSMEECACACSGEGGEVDPGEPSGQPYVHHVPDEEGGGEVTDPGEWFQNLTAREKEIFVIGAIFSAAVVLVLWVFWFCCCRKRGGGEGGRKEKEGEKMVRINKKKGGKKLTKAQMV</sequence>
<dbReference type="EMBL" id="BRXW01000699">
    <property type="protein sequence ID" value="GMH74608.1"/>
    <property type="molecule type" value="Genomic_DNA"/>
</dbReference>
<dbReference type="Proteomes" id="UP001165122">
    <property type="component" value="Unassembled WGS sequence"/>
</dbReference>
<keyword evidence="1" id="KW-0812">Transmembrane</keyword>
<feature type="transmembrane region" description="Helical" evidence="1">
    <location>
        <begin position="449"/>
        <end position="472"/>
    </location>
</feature>
<dbReference type="SUPFAM" id="SSF55486">
    <property type="entry name" value="Metalloproteases ('zincins'), catalytic domain"/>
    <property type="match status" value="1"/>
</dbReference>
<evidence type="ECO:0000313" key="2">
    <source>
        <dbReference type="EMBL" id="GMH74608.1"/>
    </source>
</evidence>
<dbReference type="AlphaFoldDB" id="A0A9W7EFH1"/>
<name>A0A9W7EFH1_9STRA</name>
<accession>A0A9W7EFH1</accession>
<keyword evidence="3" id="KW-1185">Reference proteome</keyword>
<comment type="caution">
    <text evidence="2">The sequence shown here is derived from an EMBL/GenBank/DDBJ whole genome shotgun (WGS) entry which is preliminary data.</text>
</comment>
<keyword evidence="1" id="KW-0472">Membrane</keyword>
<protein>
    <submittedName>
        <fullName evidence="2">Uncharacterized protein</fullName>
    </submittedName>
</protein>
<organism evidence="2 3">
    <name type="scientific">Triparma laevis f. longispina</name>
    <dbReference type="NCBI Taxonomy" id="1714387"/>
    <lineage>
        <taxon>Eukaryota</taxon>
        <taxon>Sar</taxon>
        <taxon>Stramenopiles</taxon>
        <taxon>Ochrophyta</taxon>
        <taxon>Bolidophyceae</taxon>
        <taxon>Parmales</taxon>
        <taxon>Triparmaceae</taxon>
        <taxon>Triparma</taxon>
    </lineage>
</organism>
<proteinExistence type="predicted"/>
<evidence type="ECO:0000313" key="3">
    <source>
        <dbReference type="Proteomes" id="UP001165122"/>
    </source>
</evidence>
<reference evidence="3" key="1">
    <citation type="journal article" date="2023" name="Commun. Biol.">
        <title>Genome analysis of Parmales, the sister group of diatoms, reveals the evolutionary specialization of diatoms from phago-mixotrophs to photoautotrophs.</title>
        <authorList>
            <person name="Ban H."/>
            <person name="Sato S."/>
            <person name="Yoshikawa S."/>
            <person name="Yamada K."/>
            <person name="Nakamura Y."/>
            <person name="Ichinomiya M."/>
            <person name="Sato N."/>
            <person name="Blanc-Mathieu R."/>
            <person name="Endo H."/>
            <person name="Kuwata A."/>
            <person name="Ogata H."/>
        </authorList>
    </citation>
    <scope>NUCLEOTIDE SEQUENCE [LARGE SCALE GENOMIC DNA]</scope>
    <source>
        <strain evidence="3">NIES 3700</strain>
    </source>
</reference>
<dbReference type="OrthoDB" id="187515at2759"/>
<keyword evidence="1" id="KW-1133">Transmembrane helix</keyword>
<evidence type="ECO:0000256" key="1">
    <source>
        <dbReference type="SAM" id="Phobius"/>
    </source>
</evidence>
<gene>
    <name evidence="2" type="ORF">TrLO_g4239</name>
</gene>